<dbReference type="GO" id="GO:0016787">
    <property type="term" value="F:hydrolase activity"/>
    <property type="evidence" value="ECO:0007669"/>
    <property type="project" value="UniProtKB-KW"/>
</dbReference>
<keyword evidence="3" id="KW-0227">DNA damage</keyword>
<evidence type="ECO:0000256" key="3">
    <source>
        <dbReference type="ARBA" id="ARBA00022763"/>
    </source>
</evidence>
<dbReference type="Gene3D" id="3.90.1680.10">
    <property type="entry name" value="SOS response associated peptidase-like"/>
    <property type="match status" value="1"/>
</dbReference>
<evidence type="ECO:0000256" key="8">
    <source>
        <dbReference type="RuleBase" id="RU364100"/>
    </source>
</evidence>
<name>A0ABV8QDT7_9MICO</name>
<dbReference type="PANTHER" id="PTHR13604:SF0">
    <property type="entry name" value="ABASIC SITE PROCESSING PROTEIN HMCES"/>
    <property type="match status" value="1"/>
</dbReference>
<protein>
    <recommendedName>
        <fullName evidence="8">Abasic site processing protein</fullName>
        <ecNumber evidence="8">3.4.-.-</ecNumber>
    </recommendedName>
</protein>
<evidence type="ECO:0000256" key="6">
    <source>
        <dbReference type="ARBA" id="ARBA00023125"/>
    </source>
</evidence>
<dbReference type="PANTHER" id="PTHR13604">
    <property type="entry name" value="DC12-RELATED"/>
    <property type="match status" value="1"/>
</dbReference>
<gene>
    <name evidence="9" type="ORF">ACFOYW_17435</name>
</gene>
<dbReference type="Pfam" id="PF02586">
    <property type="entry name" value="SRAP"/>
    <property type="match status" value="1"/>
</dbReference>
<evidence type="ECO:0000313" key="9">
    <source>
        <dbReference type="EMBL" id="MFC4245154.1"/>
    </source>
</evidence>
<keyword evidence="6" id="KW-0238">DNA-binding</keyword>
<evidence type="ECO:0000256" key="4">
    <source>
        <dbReference type="ARBA" id="ARBA00022801"/>
    </source>
</evidence>
<evidence type="ECO:0000256" key="7">
    <source>
        <dbReference type="ARBA" id="ARBA00023239"/>
    </source>
</evidence>
<keyword evidence="7" id="KW-0456">Lyase</keyword>
<sequence length="239" mass="26443">MCGRYVVPKTDGLASLFDVDLLAENLPEPTFNARPSFSLTDPEPPVPVIVEAIPDDDRLVRRMEPGFWSYIPSWAKELPRNTFNAVSEEAASKPTWKAAVKSKRCVVPAAAYYEAGGRGKNAYRYAFAHPGDEVLPLAGLWRWWRPAPDAPWLLTFAILTIPSPTPGIAAVHHRSPLVLDRGLVDTWLDPRQAGDQAFLDMAATRAADLVSGLRFWEVARLDVNSEEMLAPRVDASPLL</sequence>
<dbReference type="EMBL" id="JBHSCN010000021">
    <property type="protein sequence ID" value="MFC4245154.1"/>
    <property type="molecule type" value="Genomic_DNA"/>
</dbReference>
<evidence type="ECO:0000256" key="5">
    <source>
        <dbReference type="ARBA" id="ARBA00023124"/>
    </source>
</evidence>
<dbReference type="SUPFAM" id="SSF143081">
    <property type="entry name" value="BB1717-like"/>
    <property type="match status" value="1"/>
</dbReference>
<dbReference type="InterPro" id="IPR003738">
    <property type="entry name" value="SRAP"/>
</dbReference>
<dbReference type="InterPro" id="IPR036590">
    <property type="entry name" value="SRAP-like"/>
</dbReference>
<keyword evidence="10" id="KW-1185">Reference proteome</keyword>
<evidence type="ECO:0000256" key="1">
    <source>
        <dbReference type="ARBA" id="ARBA00008136"/>
    </source>
</evidence>
<dbReference type="EC" id="3.4.-.-" evidence="8"/>
<keyword evidence="4 8" id="KW-0378">Hydrolase</keyword>
<dbReference type="RefSeq" id="WP_390231986.1">
    <property type="nucleotide sequence ID" value="NZ_JBHSCN010000021.1"/>
</dbReference>
<proteinExistence type="inferred from homology"/>
<evidence type="ECO:0000313" key="10">
    <source>
        <dbReference type="Proteomes" id="UP001595900"/>
    </source>
</evidence>
<comment type="similarity">
    <text evidence="1 8">Belongs to the SOS response-associated peptidase family.</text>
</comment>
<accession>A0ABV8QDT7</accession>
<organism evidence="9 10">
    <name type="scientific">Gryllotalpicola reticulitermitis</name>
    <dbReference type="NCBI Taxonomy" id="1184153"/>
    <lineage>
        <taxon>Bacteria</taxon>
        <taxon>Bacillati</taxon>
        <taxon>Actinomycetota</taxon>
        <taxon>Actinomycetes</taxon>
        <taxon>Micrococcales</taxon>
        <taxon>Microbacteriaceae</taxon>
        <taxon>Gryllotalpicola</taxon>
    </lineage>
</organism>
<keyword evidence="5" id="KW-0190">Covalent protein-DNA linkage</keyword>
<reference evidence="10" key="1">
    <citation type="journal article" date="2019" name="Int. J. Syst. Evol. Microbiol.">
        <title>The Global Catalogue of Microorganisms (GCM) 10K type strain sequencing project: providing services to taxonomists for standard genome sequencing and annotation.</title>
        <authorList>
            <consortium name="The Broad Institute Genomics Platform"/>
            <consortium name="The Broad Institute Genome Sequencing Center for Infectious Disease"/>
            <person name="Wu L."/>
            <person name="Ma J."/>
        </authorList>
    </citation>
    <scope>NUCLEOTIDE SEQUENCE [LARGE SCALE GENOMIC DNA]</scope>
    <source>
        <strain evidence="10">CGMCC 1.10363</strain>
    </source>
</reference>
<evidence type="ECO:0000256" key="2">
    <source>
        <dbReference type="ARBA" id="ARBA00022670"/>
    </source>
</evidence>
<keyword evidence="2 8" id="KW-0645">Protease</keyword>
<comment type="caution">
    <text evidence="9">The sequence shown here is derived from an EMBL/GenBank/DDBJ whole genome shotgun (WGS) entry which is preliminary data.</text>
</comment>
<dbReference type="Proteomes" id="UP001595900">
    <property type="component" value="Unassembled WGS sequence"/>
</dbReference>